<dbReference type="EMBL" id="CP061800">
    <property type="protein sequence ID" value="QTA84891.1"/>
    <property type="molecule type" value="Genomic_DNA"/>
</dbReference>
<sequence length="50" mass="5784">MFCGSCQIKLFVDFYLLRLFTGKKVLQKLQGNRIRKGKEFSIVTDCPTPD</sequence>
<evidence type="ECO:0000313" key="2">
    <source>
        <dbReference type="Proteomes" id="UP000663722"/>
    </source>
</evidence>
<organism evidence="1 2">
    <name type="scientific">Desulfonema magnum</name>
    <dbReference type="NCBI Taxonomy" id="45655"/>
    <lineage>
        <taxon>Bacteria</taxon>
        <taxon>Pseudomonadati</taxon>
        <taxon>Thermodesulfobacteriota</taxon>
        <taxon>Desulfobacteria</taxon>
        <taxon>Desulfobacterales</taxon>
        <taxon>Desulfococcaceae</taxon>
        <taxon>Desulfonema</taxon>
    </lineage>
</organism>
<accession>A0A975BGD8</accession>
<dbReference type="KEGG" id="dmm:dnm_008940"/>
<reference evidence="1" key="1">
    <citation type="journal article" date="2021" name="Microb. Physiol.">
        <title>Proteogenomic Insights into the Physiology of Marine, Sulfate-Reducing, Filamentous Desulfonema limicola and Desulfonema magnum.</title>
        <authorList>
            <person name="Schnaars V."/>
            <person name="Wohlbrand L."/>
            <person name="Scheve S."/>
            <person name="Hinrichs C."/>
            <person name="Reinhardt R."/>
            <person name="Rabus R."/>
        </authorList>
    </citation>
    <scope>NUCLEOTIDE SEQUENCE</scope>
    <source>
        <strain evidence="1">4be13</strain>
    </source>
</reference>
<proteinExistence type="predicted"/>
<gene>
    <name evidence="1" type="ORF">dnm_008940</name>
</gene>
<dbReference type="Proteomes" id="UP000663722">
    <property type="component" value="Chromosome"/>
</dbReference>
<dbReference type="AlphaFoldDB" id="A0A975BGD8"/>
<keyword evidence="2" id="KW-1185">Reference proteome</keyword>
<protein>
    <submittedName>
        <fullName evidence="1">Uncharacterized protein</fullName>
    </submittedName>
</protein>
<name>A0A975BGD8_9BACT</name>
<evidence type="ECO:0000313" key="1">
    <source>
        <dbReference type="EMBL" id="QTA84891.1"/>
    </source>
</evidence>